<keyword evidence="2" id="KW-0812">Transmembrane</keyword>
<dbReference type="Proteomes" id="UP000199079">
    <property type="component" value="Unassembled WGS sequence"/>
</dbReference>
<dbReference type="Pfam" id="PF24287">
    <property type="entry name" value="DUF7475"/>
    <property type="match status" value="1"/>
</dbReference>
<keyword evidence="2" id="KW-0472">Membrane</keyword>
<evidence type="ECO:0000313" key="3">
    <source>
        <dbReference type="EMBL" id="SDY43580.1"/>
    </source>
</evidence>
<evidence type="ECO:0000313" key="4">
    <source>
        <dbReference type="Proteomes" id="UP000199079"/>
    </source>
</evidence>
<reference evidence="4" key="1">
    <citation type="submission" date="2016-10" db="EMBL/GenBank/DDBJ databases">
        <authorList>
            <person name="Varghese N."/>
            <person name="Submissions S."/>
        </authorList>
    </citation>
    <scope>NUCLEOTIDE SEQUENCE [LARGE SCALE GENOMIC DNA]</scope>
    <source>
        <strain evidence="4">DC30,IBRC 10041,KCTC 4046</strain>
    </source>
</reference>
<sequence>MGARSTGVTDETDASDDGSPFEPPARPLGYVAILAAVVTGAIHLLLGANVLGFNRLLGVLFLMNGLGFLGGTGLYLTRHWRREFYLVAAGYAAVTVLAFFAFQGVGVDAFYMRGSLNPMAVVAKAVELVLAAVAVALYAEDTK</sequence>
<dbReference type="AlphaFoldDB" id="A0A1H3JUC5"/>
<evidence type="ECO:0000256" key="2">
    <source>
        <dbReference type="SAM" id="Phobius"/>
    </source>
</evidence>
<protein>
    <submittedName>
        <fullName evidence="3">Uncharacterized protein</fullName>
    </submittedName>
</protein>
<feature type="transmembrane region" description="Helical" evidence="2">
    <location>
        <begin position="119"/>
        <end position="139"/>
    </location>
</feature>
<keyword evidence="4" id="KW-1185">Reference proteome</keyword>
<dbReference type="EMBL" id="FNPC01000005">
    <property type="protein sequence ID" value="SDY43580.1"/>
    <property type="molecule type" value="Genomic_DNA"/>
</dbReference>
<proteinExistence type="predicted"/>
<feature type="region of interest" description="Disordered" evidence="1">
    <location>
        <begin position="1"/>
        <end position="22"/>
    </location>
</feature>
<evidence type="ECO:0000256" key="1">
    <source>
        <dbReference type="SAM" id="MobiDB-lite"/>
    </source>
</evidence>
<accession>A0A1H3JUC5</accession>
<gene>
    <name evidence="3" type="ORF">SAMN05216564_105146</name>
</gene>
<organism evidence="3 4">
    <name type="scientific">Halopenitus persicus</name>
    <dbReference type="NCBI Taxonomy" id="1048396"/>
    <lineage>
        <taxon>Archaea</taxon>
        <taxon>Methanobacteriati</taxon>
        <taxon>Methanobacteriota</taxon>
        <taxon>Stenosarchaea group</taxon>
        <taxon>Halobacteria</taxon>
        <taxon>Halobacteriales</taxon>
        <taxon>Haloferacaceae</taxon>
        <taxon>Halopenitus</taxon>
    </lineage>
</organism>
<dbReference type="InterPro" id="IPR055898">
    <property type="entry name" value="DUF7475"/>
</dbReference>
<keyword evidence="2" id="KW-1133">Transmembrane helix</keyword>
<feature type="transmembrane region" description="Helical" evidence="2">
    <location>
        <begin position="84"/>
        <end position="107"/>
    </location>
</feature>
<feature type="transmembrane region" description="Helical" evidence="2">
    <location>
        <begin position="28"/>
        <end position="50"/>
    </location>
</feature>
<name>A0A1H3JUC5_9EURY</name>
<feature type="transmembrane region" description="Helical" evidence="2">
    <location>
        <begin position="56"/>
        <end position="77"/>
    </location>
</feature>